<dbReference type="EMBL" id="BK015344">
    <property type="protein sequence ID" value="DAE02402.1"/>
    <property type="molecule type" value="Genomic_DNA"/>
</dbReference>
<organism evidence="1">
    <name type="scientific">Herelleviridae sp. cttEB8</name>
    <dbReference type="NCBI Taxonomy" id="2825832"/>
    <lineage>
        <taxon>Viruses</taxon>
        <taxon>Duplodnaviria</taxon>
        <taxon>Heunggongvirae</taxon>
        <taxon>Uroviricota</taxon>
        <taxon>Caudoviricetes</taxon>
        <taxon>Herelleviridae</taxon>
    </lineage>
</organism>
<sequence length="115" mass="13880">MIQKLLAHLYQKRVTKTYNDNNDGFICNFVLTYKDENENYHNVSCYSVNFEPIVIGKENLYYVELDVHSIQNVKYNNKRDYLNQAKVLKMDLLINPWEIDIMKKEIEKYYNKQNS</sequence>
<protein>
    <submittedName>
        <fullName evidence="1">Uncharacterized protein</fullName>
    </submittedName>
</protein>
<name>A0A8S5P5X1_9CAUD</name>
<reference evidence="1" key="1">
    <citation type="journal article" date="2021" name="Proc. Natl. Acad. Sci. U.S.A.">
        <title>A Catalog of Tens of Thousands of Viruses from Human Metagenomes Reveals Hidden Associations with Chronic Diseases.</title>
        <authorList>
            <person name="Tisza M.J."/>
            <person name="Buck C.B."/>
        </authorList>
    </citation>
    <scope>NUCLEOTIDE SEQUENCE</scope>
    <source>
        <strain evidence="1">CttEB8</strain>
    </source>
</reference>
<proteinExistence type="predicted"/>
<accession>A0A8S5P5X1</accession>
<evidence type="ECO:0000313" key="1">
    <source>
        <dbReference type="EMBL" id="DAE02402.1"/>
    </source>
</evidence>